<keyword evidence="3" id="KW-0443">Lipid metabolism</keyword>
<dbReference type="InterPro" id="IPR042099">
    <property type="entry name" value="ANL_N_sf"/>
</dbReference>
<dbReference type="PANTHER" id="PTHR43272:SF32">
    <property type="entry name" value="AMP-DEPENDENT SYNTHETASE_LIGASE DOMAIN-CONTAINING PROTEIN"/>
    <property type="match status" value="1"/>
</dbReference>
<comment type="caution">
    <text evidence="6">The sequence shown here is derived from an EMBL/GenBank/DDBJ whole genome shotgun (WGS) entry which is preliminary data.</text>
</comment>
<keyword evidence="7" id="KW-1185">Reference proteome</keyword>
<dbReference type="EMBL" id="MJEH01000022">
    <property type="protein sequence ID" value="OEH92690.1"/>
    <property type="molecule type" value="Genomic_DNA"/>
</dbReference>
<proteinExistence type="predicted"/>
<keyword evidence="1" id="KW-0436">Ligase</keyword>
<evidence type="ECO:0000256" key="1">
    <source>
        <dbReference type="ARBA" id="ARBA00022598"/>
    </source>
</evidence>
<dbReference type="GO" id="GO:0016020">
    <property type="term" value="C:membrane"/>
    <property type="evidence" value="ECO:0007669"/>
    <property type="project" value="TreeGrafter"/>
</dbReference>
<accession>A0A1E5LF46</accession>
<feature type="domain" description="AMP-dependent synthetase/ligase" evidence="5">
    <location>
        <begin position="15"/>
        <end position="430"/>
    </location>
</feature>
<name>A0A1E5LF46_9BACI</name>
<dbReference type="Pfam" id="PF23562">
    <property type="entry name" value="AMP-binding_C_3"/>
    <property type="match status" value="1"/>
</dbReference>
<evidence type="ECO:0000256" key="3">
    <source>
        <dbReference type="ARBA" id="ARBA00023098"/>
    </source>
</evidence>
<dbReference type="AlphaFoldDB" id="A0A1E5LF46"/>
<dbReference type="SUPFAM" id="SSF56801">
    <property type="entry name" value="Acetyl-CoA synthetase-like"/>
    <property type="match status" value="1"/>
</dbReference>
<dbReference type="Proteomes" id="UP000095209">
    <property type="component" value="Unassembled WGS sequence"/>
</dbReference>
<sequence>MSMSQQTLPYLLLQKAKVEGKKTAFRQKDLGIWNEWTWSDYYTSVQALAIGLKELYDINKSDVIGIIGDNRPEWLVAQLAIQSIGAIPAGIFQDATPEQLIHYIEASKSKLLIVEDQEQVDKVLEIIDTLPQIEAIIYYDDKGLRKYNHKKLSYFKKIQEKGISYLSTQPMILEETIQQIQPTDIALIAFTSGATQRSKAAKITHQNIIETALAIDHVDSVYESYDYLSFLSLAWVCEQVIAVGLSLTKGMTINFPEEPSTVLNDLREIGPHIIQAPPRFYENTIARFEVRMGDSTRFKKKVFSMFEPLIKEMACTKLSNQSVSKVPKFKYLMGDYLLFSAIRDHLGLSRLKRAYVSGGSISSEVFEFFHGIGVNVKQTYGTVETTGFASIQMDGHVNTEAAGVPLRSTSISLTEDKEVIVQGSGVFDGYVDEVSTSSEFRTGDHGRLDKDELVITDRFDELIITPTGDHVSSTWIESKLRRGAYIQEAVVFGKDRPYITAMLNINMASVGRWAEKNQITYTTYSDLTKTSEVIELIRNEVAEIMKTIPPESTIKRFVILPHELDVSKGEMTPTQKIVREVVALNYKDYLVALYQHESDDDDISQSSKYPVQLDDEKSLVQIISLEMSQGVA</sequence>
<dbReference type="Gene3D" id="3.40.50.12780">
    <property type="entry name" value="N-terminal domain of ligase-like"/>
    <property type="match status" value="1"/>
</dbReference>
<evidence type="ECO:0000259" key="5">
    <source>
        <dbReference type="Pfam" id="PF00501"/>
    </source>
</evidence>
<gene>
    <name evidence="6" type="ORF">BFG57_01405</name>
</gene>
<dbReference type="InterPro" id="IPR000873">
    <property type="entry name" value="AMP-dep_synth/lig_dom"/>
</dbReference>
<dbReference type="GO" id="GO:0004467">
    <property type="term" value="F:long-chain fatty acid-CoA ligase activity"/>
    <property type="evidence" value="ECO:0007669"/>
    <property type="project" value="TreeGrafter"/>
</dbReference>
<protein>
    <recommendedName>
        <fullName evidence="4">Acyl-CoA synthetase</fullName>
    </recommendedName>
</protein>
<dbReference type="STRING" id="1305675.BFG57_01405"/>
<keyword evidence="2" id="KW-0276">Fatty acid metabolism</keyword>
<dbReference type="Pfam" id="PF00501">
    <property type="entry name" value="AMP-binding"/>
    <property type="match status" value="1"/>
</dbReference>
<reference evidence="6 7" key="1">
    <citation type="submission" date="2016-08" db="EMBL/GenBank/DDBJ databases">
        <title>Genome of Bacillus solimangrovi GH2-4.</title>
        <authorList>
            <person name="Lim S."/>
            <person name="Kim B.-C."/>
        </authorList>
    </citation>
    <scope>NUCLEOTIDE SEQUENCE [LARGE SCALE GENOMIC DNA]</scope>
    <source>
        <strain evidence="6 7">GH2-4</strain>
    </source>
</reference>
<organism evidence="6 7">
    <name type="scientific">Bacillus solimangrovi</name>
    <dbReference type="NCBI Taxonomy" id="1305675"/>
    <lineage>
        <taxon>Bacteria</taxon>
        <taxon>Bacillati</taxon>
        <taxon>Bacillota</taxon>
        <taxon>Bacilli</taxon>
        <taxon>Bacillales</taxon>
        <taxon>Bacillaceae</taxon>
        <taxon>Bacillus</taxon>
    </lineage>
</organism>
<evidence type="ECO:0000256" key="2">
    <source>
        <dbReference type="ARBA" id="ARBA00022832"/>
    </source>
</evidence>
<evidence type="ECO:0000313" key="6">
    <source>
        <dbReference type="EMBL" id="OEH92690.1"/>
    </source>
</evidence>
<evidence type="ECO:0000256" key="4">
    <source>
        <dbReference type="ARBA" id="ARBA00032875"/>
    </source>
</evidence>
<evidence type="ECO:0000313" key="7">
    <source>
        <dbReference type="Proteomes" id="UP000095209"/>
    </source>
</evidence>
<dbReference type="PANTHER" id="PTHR43272">
    <property type="entry name" value="LONG-CHAIN-FATTY-ACID--COA LIGASE"/>
    <property type="match status" value="1"/>
</dbReference>
<dbReference type="OrthoDB" id="9778383at2"/>